<protein>
    <recommendedName>
        <fullName evidence="3">Methylated-DNA-[protein]-cysteine S-methyltransferase DNA binding domain-containing protein</fullName>
    </recommendedName>
</protein>
<sequence length="143" mass="15571">MRDGFETAVLRVAAAIPEGRVLSYGDIADLLDGMGPRTVGRVMSHHGDEVAWWRVLRADGTVFPPLAARAAAAYEREGTPLMPVRGGVDRAAPRVRMRQARWQPTPDELARLDRSLAADGWWDADTPEEPPSVLSVADDGIEA</sequence>
<dbReference type="Pfam" id="PF01035">
    <property type="entry name" value="DNA_binding_1"/>
    <property type="match status" value="1"/>
</dbReference>
<dbReference type="Proteomes" id="UP000187085">
    <property type="component" value="Unassembled WGS sequence"/>
</dbReference>
<organism evidence="4 5">
    <name type="scientific">Tersicoccus phoenicis</name>
    <dbReference type="NCBI Taxonomy" id="554083"/>
    <lineage>
        <taxon>Bacteria</taxon>
        <taxon>Bacillati</taxon>
        <taxon>Actinomycetota</taxon>
        <taxon>Actinomycetes</taxon>
        <taxon>Micrococcales</taxon>
        <taxon>Micrococcaceae</taxon>
        <taxon>Tersicoccus</taxon>
    </lineage>
</organism>
<dbReference type="SUPFAM" id="SSF46767">
    <property type="entry name" value="Methylated DNA-protein cysteine methyltransferase, C-terminal domain"/>
    <property type="match status" value="1"/>
</dbReference>
<evidence type="ECO:0000313" key="4">
    <source>
        <dbReference type="EMBL" id="OMH29038.1"/>
    </source>
</evidence>
<dbReference type="PANTHER" id="PTHR42942:SF1">
    <property type="entry name" value="ALKYLTRANSFERASE-LIKE PROTEIN 1"/>
    <property type="match status" value="1"/>
</dbReference>
<dbReference type="InterPro" id="IPR036217">
    <property type="entry name" value="MethylDNA_cys_MeTrfase_DNAb"/>
</dbReference>
<dbReference type="InterPro" id="IPR052520">
    <property type="entry name" value="ATL_DNA_repair"/>
</dbReference>
<dbReference type="GO" id="GO:0003824">
    <property type="term" value="F:catalytic activity"/>
    <property type="evidence" value="ECO:0007669"/>
    <property type="project" value="InterPro"/>
</dbReference>
<name>A0A1R1LNA1_9MICC</name>
<dbReference type="AlphaFoldDB" id="A0A1R1LNA1"/>
<keyword evidence="5" id="KW-1185">Reference proteome</keyword>
<dbReference type="CDD" id="cd06445">
    <property type="entry name" value="ATase"/>
    <property type="match status" value="1"/>
</dbReference>
<dbReference type="STRING" id="554083.BKD30_01480"/>
<accession>A0A1R1LNA1</accession>
<dbReference type="EMBL" id="MRDE01000007">
    <property type="protein sequence ID" value="OMH29038.1"/>
    <property type="molecule type" value="Genomic_DNA"/>
</dbReference>
<comment type="caution">
    <text evidence="4">The sequence shown here is derived from an EMBL/GenBank/DDBJ whole genome shotgun (WGS) entry which is preliminary data.</text>
</comment>
<evidence type="ECO:0000259" key="3">
    <source>
        <dbReference type="Pfam" id="PF01035"/>
    </source>
</evidence>
<proteinExistence type="predicted"/>
<dbReference type="InterPro" id="IPR036388">
    <property type="entry name" value="WH-like_DNA-bd_sf"/>
</dbReference>
<evidence type="ECO:0000313" key="5">
    <source>
        <dbReference type="Proteomes" id="UP000187085"/>
    </source>
</evidence>
<dbReference type="InterPro" id="IPR014048">
    <property type="entry name" value="MethylDNA_cys_MeTrfase_DNA-bd"/>
</dbReference>
<feature type="region of interest" description="Disordered" evidence="2">
    <location>
        <begin position="121"/>
        <end position="143"/>
    </location>
</feature>
<gene>
    <name evidence="4" type="ORF">BKD30_01480</name>
</gene>
<dbReference type="GO" id="GO:0006281">
    <property type="term" value="P:DNA repair"/>
    <property type="evidence" value="ECO:0007669"/>
    <property type="project" value="InterPro"/>
</dbReference>
<evidence type="ECO:0000256" key="2">
    <source>
        <dbReference type="SAM" id="MobiDB-lite"/>
    </source>
</evidence>
<evidence type="ECO:0000256" key="1">
    <source>
        <dbReference type="ARBA" id="ARBA00022763"/>
    </source>
</evidence>
<reference evidence="4 5" key="1">
    <citation type="submission" date="2016-12" db="EMBL/GenBank/DDBJ databases">
        <title>Draft genome of Tersicoccus phoenicis 1P05MA.</title>
        <authorList>
            <person name="Nakajima Y."/>
            <person name="Yoshizawa S."/>
            <person name="Nakamura K."/>
            <person name="Ogura Y."/>
            <person name="Hayashi T."/>
            <person name="Kogure K."/>
        </authorList>
    </citation>
    <scope>NUCLEOTIDE SEQUENCE [LARGE SCALE GENOMIC DNA]</scope>
    <source>
        <strain evidence="4 5">1p05MA</strain>
    </source>
</reference>
<keyword evidence="1" id="KW-0227">DNA damage</keyword>
<dbReference type="Gene3D" id="1.10.10.10">
    <property type="entry name" value="Winged helix-like DNA-binding domain superfamily/Winged helix DNA-binding domain"/>
    <property type="match status" value="1"/>
</dbReference>
<feature type="domain" description="Methylated-DNA-[protein]-cysteine S-methyltransferase DNA binding" evidence="3">
    <location>
        <begin position="5"/>
        <end position="69"/>
    </location>
</feature>
<dbReference type="PANTHER" id="PTHR42942">
    <property type="entry name" value="6-O-METHYLGUANINE DNA METHYLTRANSFERASE"/>
    <property type="match status" value="1"/>
</dbReference>